<dbReference type="GO" id="GO:0004671">
    <property type="term" value="F:protein C-terminal S-isoprenylcysteine carboxyl O-methyltransferase activity"/>
    <property type="evidence" value="ECO:0007669"/>
    <property type="project" value="UniProtKB-EC"/>
</dbReference>
<feature type="transmembrane region" description="Helical" evidence="5">
    <location>
        <begin position="94"/>
        <end position="125"/>
    </location>
</feature>
<dbReference type="RefSeq" id="WP_345340616.1">
    <property type="nucleotide sequence ID" value="NZ_BAABLI010000015.1"/>
</dbReference>
<protein>
    <submittedName>
        <fullName evidence="6">Methyltransferase family protein</fullName>
        <ecNumber evidence="6">2.1.1.100</ecNumber>
        <ecNumber evidence="6">2.1.1.334</ecNumber>
    </submittedName>
</protein>
<dbReference type="Gene3D" id="1.20.120.1630">
    <property type="match status" value="1"/>
</dbReference>
<dbReference type="PANTHER" id="PTHR12714">
    <property type="entry name" value="PROTEIN-S ISOPRENYLCYSTEINE O-METHYLTRANSFERASE"/>
    <property type="match status" value="1"/>
</dbReference>
<accession>A0ABW4XPF9</accession>
<dbReference type="Pfam" id="PF04191">
    <property type="entry name" value="PEMT"/>
    <property type="match status" value="1"/>
</dbReference>
<gene>
    <name evidence="6" type="ORF">ACFSJ3_15765</name>
</gene>
<evidence type="ECO:0000313" key="6">
    <source>
        <dbReference type="EMBL" id="MFD2097456.1"/>
    </source>
</evidence>
<keyword evidence="2 5" id="KW-0812">Transmembrane</keyword>
<dbReference type="Proteomes" id="UP001597380">
    <property type="component" value="Unassembled WGS sequence"/>
</dbReference>
<feature type="transmembrane region" description="Helical" evidence="5">
    <location>
        <begin position="12"/>
        <end position="32"/>
    </location>
</feature>
<comment type="subcellular location">
    <subcellularLocation>
        <location evidence="1">Endomembrane system</location>
        <topology evidence="1">Multi-pass membrane protein</topology>
    </subcellularLocation>
</comment>
<proteinExistence type="predicted"/>
<feature type="transmembrane region" description="Helical" evidence="5">
    <location>
        <begin position="39"/>
        <end position="60"/>
    </location>
</feature>
<evidence type="ECO:0000313" key="7">
    <source>
        <dbReference type="Proteomes" id="UP001597380"/>
    </source>
</evidence>
<evidence type="ECO:0000256" key="4">
    <source>
        <dbReference type="ARBA" id="ARBA00023136"/>
    </source>
</evidence>
<dbReference type="InterPro" id="IPR007318">
    <property type="entry name" value="Phopholipid_MeTrfase"/>
</dbReference>
<evidence type="ECO:0000256" key="1">
    <source>
        <dbReference type="ARBA" id="ARBA00004127"/>
    </source>
</evidence>
<name>A0ABW4XPF9_9GAMM</name>
<evidence type="ECO:0000256" key="3">
    <source>
        <dbReference type="ARBA" id="ARBA00022989"/>
    </source>
</evidence>
<reference evidence="7" key="1">
    <citation type="journal article" date="2019" name="Int. J. Syst. Evol. Microbiol.">
        <title>The Global Catalogue of Microorganisms (GCM) 10K type strain sequencing project: providing services to taxonomists for standard genome sequencing and annotation.</title>
        <authorList>
            <consortium name="The Broad Institute Genomics Platform"/>
            <consortium name="The Broad Institute Genome Sequencing Center for Infectious Disease"/>
            <person name="Wu L."/>
            <person name="Ma J."/>
        </authorList>
    </citation>
    <scope>NUCLEOTIDE SEQUENCE [LARGE SCALE GENOMIC DNA]</scope>
    <source>
        <strain evidence="7">CGMCC 1.10992</strain>
    </source>
</reference>
<dbReference type="GO" id="GO:0032259">
    <property type="term" value="P:methylation"/>
    <property type="evidence" value="ECO:0007669"/>
    <property type="project" value="UniProtKB-KW"/>
</dbReference>
<sequence length="156" mass="17551">MWYSSKLELKVPPIVVMFLTACLMFLASKVTAQLSYDVLAIKVTGWFFALVGLIVIGRGVQVFRNHQTTVDPRTPNASSHLVTSDIYGLTRNPMYLGMALCLLGWALCLGSVIAPAFVFGYVAYITRFQILPEERFLVSKFGQAYVAYMRVVKRWV</sequence>
<evidence type="ECO:0000256" key="2">
    <source>
        <dbReference type="ARBA" id="ARBA00022692"/>
    </source>
</evidence>
<keyword evidence="6" id="KW-0808">Transferase</keyword>
<keyword evidence="6" id="KW-0489">Methyltransferase</keyword>
<keyword evidence="4 5" id="KW-0472">Membrane</keyword>
<keyword evidence="7" id="KW-1185">Reference proteome</keyword>
<dbReference type="EMBL" id="JBHUHT010000017">
    <property type="protein sequence ID" value="MFD2097456.1"/>
    <property type="molecule type" value="Genomic_DNA"/>
</dbReference>
<dbReference type="PANTHER" id="PTHR12714:SF24">
    <property type="entry name" value="SLR1182 PROTEIN"/>
    <property type="match status" value="1"/>
</dbReference>
<dbReference type="EC" id="2.1.1.334" evidence="6"/>
<comment type="caution">
    <text evidence="6">The sequence shown here is derived from an EMBL/GenBank/DDBJ whole genome shotgun (WGS) entry which is preliminary data.</text>
</comment>
<evidence type="ECO:0000256" key="5">
    <source>
        <dbReference type="SAM" id="Phobius"/>
    </source>
</evidence>
<dbReference type="EC" id="2.1.1.100" evidence="6"/>
<dbReference type="PROSITE" id="PS51257">
    <property type="entry name" value="PROKAR_LIPOPROTEIN"/>
    <property type="match status" value="1"/>
</dbReference>
<organism evidence="6 7">
    <name type="scientific">Corallincola platygyrae</name>
    <dbReference type="NCBI Taxonomy" id="1193278"/>
    <lineage>
        <taxon>Bacteria</taxon>
        <taxon>Pseudomonadati</taxon>
        <taxon>Pseudomonadota</taxon>
        <taxon>Gammaproteobacteria</taxon>
        <taxon>Alteromonadales</taxon>
        <taxon>Psychromonadaceae</taxon>
        <taxon>Corallincola</taxon>
    </lineage>
</organism>
<keyword evidence="3 5" id="KW-1133">Transmembrane helix</keyword>